<dbReference type="EMBL" id="BMPQ01000020">
    <property type="protein sequence ID" value="GGK94174.1"/>
    <property type="molecule type" value="Genomic_DNA"/>
</dbReference>
<accession>A0A917R7U7</accession>
<comment type="caution">
    <text evidence="2">The sequence shown here is derived from an EMBL/GenBank/DDBJ whole genome shotgun (WGS) entry which is preliminary data.</text>
</comment>
<protein>
    <recommendedName>
        <fullName evidence="1">OLD protein-like TOPRIM domain-containing protein</fullName>
    </recommendedName>
</protein>
<evidence type="ECO:0000259" key="1">
    <source>
        <dbReference type="Pfam" id="PF20469"/>
    </source>
</evidence>
<evidence type="ECO:0000313" key="2">
    <source>
        <dbReference type="EMBL" id="GGK94174.1"/>
    </source>
</evidence>
<dbReference type="Proteomes" id="UP000637788">
    <property type="component" value="Unassembled WGS sequence"/>
</dbReference>
<organism evidence="2 3">
    <name type="scientific">Streptomyces flaveus</name>
    <dbReference type="NCBI Taxonomy" id="66370"/>
    <lineage>
        <taxon>Bacteria</taxon>
        <taxon>Bacillati</taxon>
        <taxon>Actinomycetota</taxon>
        <taxon>Actinomycetes</taxon>
        <taxon>Kitasatosporales</taxon>
        <taxon>Streptomycetaceae</taxon>
        <taxon>Streptomyces</taxon>
        <taxon>Streptomyces aurantiacus group</taxon>
    </lineage>
</organism>
<dbReference type="InterPro" id="IPR034139">
    <property type="entry name" value="TOPRIM_OLD"/>
</dbReference>
<dbReference type="AlphaFoldDB" id="A0A917R7U7"/>
<sequence length="301" mass="32674">MELLHDHAEESSPPVQVILSTHSPHLACAVPVQHLTLVARGKSFSLAPGCTWLDAGDYAFLSRFLDVTKANLFFARAVAIVEGDAEALLLPALALATGRSFGKSGVSVVNVGHTGLFRYSRIFQRSGEQIPVAVACIRDRDLVPKDTPKDMRGELRSSAEMTPAEIAAHVTVLKAGESANVQTFVSDHWTLEYDLAAASWPLATVMHRAVQCARVSERSWPSADKLAEVERRAEDDITTWKSEGVSLSEVGLRVYRPLRMKNASKAIAAQHAARLLKDVSLPDGELPPYLRDAFSHLCGGA</sequence>
<reference evidence="2" key="2">
    <citation type="submission" date="2020-09" db="EMBL/GenBank/DDBJ databases">
        <authorList>
            <person name="Sun Q."/>
            <person name="Ohkuma M."/>
        </authorList>
    </citation>
    <scope>NUCLEOTIDE SEQUENCE</scope>
    <source>
        <strain evidence="2">JCM 3035</strain>
    </source>
</reference>
<proteinExistence type="predicted"/>
<evidence type="ECO:0000313" key="3">
    <source>
        <dbReference type="Proteomes" id="UP000637788"/>
    </source>
</evidence>
<reference evidence="2" key="1">
    <citation type="journal article" date="2014" name="Int. J. Syst. Evol. Microbiol.">
        <title>Complete genome sequence of Corynebacterium casei LMG S-19264T (=DSM 44701T), isolated from a smear-ripened cheese.</title>
        <authorList>
            <consortium name="US DOE Joint Genome Institute (JGI-PGF)"/>
            <person name="Walter F."/>
            <person name="Albersmeier A."/>
            <person name="Kalinowski J."/>
            <person name="Ruckert C."/>
        </authorList>
    </citation>
    <scope>NUCLEOTIDE SEQUENCE</scope>
    <source>
        <strain evidence="2">JCM 3035</strain>
    </source>
</reference>
<name>A0A917R7U7_9ACTN</name>
<keyword evidence="3" id="KW-1185">Reference proteome</keyword>
<feature type="domain" description="OLD protein-like TOPRIM" evidence="1">
    <location>
        <begin position="73"/>
        <end position="141"/>
    </location>
</feature>
<dbReference type="Pfam" id="PF20469">
    <property type="entry name" value="OLD-like_TOPRIM"/>
    <property type="match status" value="1"/>
</dbReference>
<gene>
    <name evidence="2" type="ORF">GCM10010094_63800</name>
</gene>